<comment type="caution">
    <text evidence="2">The sequence shown here is derived from an EMBL/GenBank/DDBJ whole genome shotgun (WGS) entry which is preliminary data.</text>
</comment>
<sequence length="176" mass="19123">MLLSPASLARVFWLRKSSSPLGRPRASYIVVGQKTPGRKLCETEQGRGETFAALLLLPSRRRRREERRREAVVPAKGGGSGGGVGPRRQPRAGGPSAGTPTFSPCLLQAAAEEERGDRTSIAAHLIVKMYLAATNVAVKFIGFQNLQRGSPPLEANLPPARENQQQGTLSYVEKHW</sequence>
<feature type="region of interest" description="Disordered" evidence="1">
    <location>
        <begin position="65"/>
        <end position="101"/>
    </location>
</feature>
<name>A0A843WMS2_COLES</name>
<dbReference type="EMBL" id="NMUH01004250">
    <property type="protein sequence ID" value="MQM08956.1"/>
    <property type="molecule type" value="Genomic_DNA"/>
</dbReference>
<protein>
    <submittedName>
        <fullName evidence="2">Uncharacterized protein</fullName>
    </submittedName>
</protein>
<gene>
    <name evidence="2" type="ORF">Taro_041814</name>
</gene>
<keyword evidence="3" id="KW-1185">Reference proteome</keyword>
<dbReference type="AlphaFoldDB" id="A0A843WMS2"/>
<evidence type="ECO:0000256" key="1">
    <source>
        <dbReference type="SAM" id="MobiDB-lite"/>
    </source>
</evidence>
<evidence type="ECO:0000313" key="2">
    <source>
        <dbReference type="EMBL" id="MQM08956.1"/>
    </source>
</evidence>
<reference evidence="2" key="1">
    <citation type="submission" date="2017-07" db="EMBL/GenBank/DDBJ databases">
        <title>Taro Niue Genome Assembly and Annotation.</title>
        <authorList>
            <person name="Atibalentja N."/>
            <person name="Keating K."/>
            <person name="Fields C.J."/>
        </authorList>
    </citation>
    <scope>NUCLEOTIDE SEQUENCE</scope>
    <source>
        <strain evidence="2">Niue_2</strain>
        <tissue evidence="2">Leaf</tissue>
    </source>
</reference>
<evidence type="ECO:0000313" key="3">
    <source>
        <dbReference type="Proteomes" id="UP000652761"/>
    </source>
</evidence>
<proteinExistence type="predicted"/>
<organism evidence="2 3">
    <name type="scientific">Colocasia esculenta</name>
    <name type="common">Wild taro</name>
    <name type="synonym">Arum esculentum</name>
    <dbReference type="NCBI Taxonomy" id="4460"/>
    <lineage>
        <taxon>Eukaryota</taxon>
        <taxon>Viridiplantae</taxon>
        <taxon>Streptophyta</taxon>
        <taxon>Embryophyta</taxon>
        <taxon>Tracheophyta</taxon>
        <taxon>Spermatophyta</taxon>
        <taxon>Magnoliopsida</taxon>
        <taxon>Liliopsida</taxon>
        <taxon>Araceae</taxon>
        <taxon>Aroideae</taxon>
        <taxon>Colocasieae</taxon>
        <taxon>Colocasia</taxon>
    </lineage>
</organism>
<feature type="region of interest" description="Disordered" evidence="1">
    <location>
        <begin position="152"/>
        <end position="176"/>
    </location>
</feature>
<feature type="compositionally biased region" description="Gly residues" evidence="1">
    <location>
        <begin position="76"/>
        <end position="85"/>
    </location>
</feature>
<dbReference type="Proteomes" id="UP000652761">
    <property type="component" value="Unassembled WGS sequence"/>
</dbReference>
<accession>A0A843WMS2</accession>